<dbReference type="InterPro" id="IPR042197">
    <property type="entry name" value="Apaf_helical"/>
</dbReference>
<dbReference type="Gene3D" id="1.25.40.370">
    <property type="match status" value="1"/>
</dbReference>
<dbReference type="PANTHER" id="PTHR22845">
    <property type="entry name" value="APOPTOTIC PROTEASE-ACTIVATING FACTOR 1"/>
    <property type="match status" value="1"/>
</dbReference>
<evidence type="ECO:0000313" key="4">
    <source>
        <dbReference type="Proteomes" id="UP001152795"/>
    </source>
</evidence>
<organism evidence="3 4">
    <name type="scientific">Paramuricea clavata</name>
    <name type="common">Red gorgonian</name>
    <name type="synonym">Violescent sea-whip</name>
    <dbReference type="NCBI Taxonomy" id="317549"/>
    <lineage>
        <taxon>Eukaryota</taxon>
        <taxon>Metazoa</taxon>
        <taxon>Cnidaria</taxon>
        <taxon>Anthozoa</taxon>
        <taxon>Octocorallia</taxon>
        <taxon>Malacalcyonacea</taxon>
        <taxon>Plexauridae</taxon>
        <taxon>Paramuricea</taxon>
    </lineage>
</organism>
<evidence type="ECO:0000256" key="1">
    <source>
        <dbReference type="ARBA" id="ARBA00022737"/>
    </source>
</evidence>
<name>A0A6S7J6Y9_PARCT</name>
<dbReference type="PANTHER" id="PTHR22845:SF5">
    <property type="entry name" value="APOPTOTIC PROTEASE-ACTIVATING FACTOR 1"/>
    <property type="match status" value="1"/>
</dbReference>
<dbReference type="GO" id="GO:0006915">
    <property type="term" value="P:apoptotic process"/>
    <property type="evidence" value="ECO:0007669"/>
    <property type="project" value="UniProtKB-KW"/>
</dbReference>
<accession>A0A6S7J6Y9</accession>
<proteinExistence type="predicted"/>
<sequence>MATDQSRALLYQSARVESDELSTFSPEMHQIVEELLNQCRGLPLALSLVGSNLIDTRLQQDWQDVLGYFQKAGLEQLHSQFPTVTYPYDNILAAIDASFQRLRKSEREKFLDFGIFPEDINIATDILELFWSSKEVGRTSCSPQEGRCILKALERKSLIQKGPELQGKTSYRVHDLLLEFARQKLQATGTLTDVQRVFVKILRGQCVNGEWTTTSSLSQRDYYFKYLPYHIFSSEQHSELIQLLFDFHWLEQKVKHTNVPSLISDFRFLDTPLQHEIKLLKKSLMLSADAIEKNLSSIGPQLLGRLLSYASDECPSVKKLLEDVRETSRKTFHILPLFSCLKLEGAEIFKKNVGSEVCSLATSNSSTGTIVISGLVNGSIHIHELETGM</sequence>
<dbReference type="Proteomes" id="UP001152795">
    <property type="component" value="Unassembled WGS sequence"/>
</dbReference>
<dbReference type="Gene3D" id="1.10.10.10">
    <property type="entry name" value="Winged helix-like DNA-binding domain superfamily/Winged helix DNA-binding domain"/>
    <property type="match status" value="1"/>
</dbReference>
<dbReference type="SUPFAM" id="SSF52540">
    <property type="entry name" value="P-loop containing nucleoside triphosphate hydrolases"/>
    <property type="match status" value="1"/>
</dbReference>
<dbReference type="Gene3D" id="1.10.8.430">
    <property type="entry name" value="Helical domain of apoptotic protease-activating factors"/>
    <property type="match status" value="1"/>
</dbReference>
<keyword evidence="1" id="KW-0677">Repeat</keyword>
<dbReference type="AlphaFoldDB" id="A0A6S7J6Y9"/>
<gene>
    <name evidence="3" type="ORF">PACLA_8A008739</name>
</gene>
<dbReference type="GO" id="GO:0005829">
    <property type="term" value="C:cytosol"/>
    <property type="evidence" value="ECO:0007669"/>
    <property type="project" value="UniProtKB-ARBA"/>
</dbReference>
<dbReference type="Pfam" id="PF17908">
    <property type="entry name" value="APAF1_C"/>
    <property type="match status" value="1"/>
</dbReference>
<comment type="caution">
    <text evidence="3">The sequence shown here is derived from an EMBL/GenBank/DDBJ whole genome shotgun (WGS) entry which is preliminary data.</text>
</comment>
<dbReference type="EMBL" id="CACRXK020013815">
    <property type="protein sequence ID" value="CAB4025771.1"/>
    <property type="molecule type" value="Genomic_DNA"/>
</dbReference>
<dbReference type="InterPro" id="IPR041452">
    <property type="entry name" value="APAF1_C"/>
</dbReference>
<keyword evidence="4" id="KW-1185">Reference proteome</keyword>
<dbReference type="InterPro" id="IPR027417">
    <property type="entry name" value="P-loop_NTPase"/>
</dbReference>
<protein>
    <submittedName>
        <fullName evidence="3">WD repeat</fullName>
    </submittedName>
</protein>
<feature type="domain" description="APAF-1 helical" evidence="2">
    <location>
        <begin position="191"/>
        <end position="274"/>
    </location>
</feature>
<evidence type="ECO:0000313" key="3">
    <source>
        <dbReference type="EMBL" id="CAB4025771.1"/>
    </source>
</evidence>
<dbReference type="OrthoDB" id="1357022at2759"/>
<reference evidence="3" key="1">
    <citation type="submission" date="2020-04" db="EMBL/GenBank/DDBJ databases">
        <authorList>
            <person name="Alioto T."/>
            <person name="Alioto T."/>
            <person name="Gomez Garrido J."/>
        </authorList>
    </citation>
    <scope>NUCLEOTIDE SEQUENCE</scope>
    <source>
        <strain evidence="3">A484AB</strain>
    </source>
</reference>
<evidence type="ECO:0000259" key="2">
    <source>
        <dbReference type="Pfam" id="PF17908"/>
    </source>
</evidence>
<dbReference type="GO" id="GO:0043531">
    <property type="term" value="F:ADP binding"/>
    <property type="evidence" value="ECO:0007669"/>
    <property type="project" value="InterPro"/>
</dbReference>
<dbReference type="InterPro" id="IPR036388">
    <property type="entry name" value="WH-like_DNA-bd_sf"/>
</dbReference>